<dbReference type="EMBL" id="BAAAUT010000023">
    <property type="protein sequence ID" value="GAA3138767.1"/>
    <property type="molecule type" value="Genomic_DNA"/>
</dbReference>
<dbReference type="SUPFAM" id="SSF53756">
    <property type="entry name" value="UDP-Glycosyltransferase/glycogen phosphorylase"/>
    <property type="match status" value="1"/>
</dbReference>
<evidence type="ECO:0000259" key="4">
    <source>
        <dbReference type="Pfam" id="PF13439"/>
    </source>
</evidence>
<accession>A0ABP6N7N8</accession>
<dbReference type="PANTHER" id="PTHR12526">
    <property type="entry name" value="GLYCOSYLTRANSFERASE"/>
    <property type="match status" value="1"/>
</dbReference>
<name>A0ABP6N7N8_9ACTN</name>
<dbReference type="RefSeq" id="WP_344860224.1">
    <property type="nucleotide sequence ID" value="NZ_BAAAUT010000023.1"/>
</dbReference>
<sequence>MGSLIDLSQRPERRVERAGGLRIAMIAPPWYDVPPRAYGGIEAMLADLVTGLTRRGHEVTLVGAGRSGVPGRFLRTYETAPSERIGEPLPEVLHVARARRLLAGTGADIVHDHSLAGPLTAAARAVPTVVTCHGSVAGELADYYRALGGDVSLVAISDAQRRIAPDLNWAGTVHNALDVSTFPLRERKEDWVLWLGRFNIDKGAHLAIDAARAAGRRIVLAGKLTEAVEQAYFDEYVRPRLGPDAEYVGEADAARKRELLAAARCLLFPILWEEPFGMVMIEAMACGTPVVALGRGSVPEVVAEGRTGLICSDPGELPGAIERAGAIDPLACRRHVERRFDLDVMARGYERVYHRLLAQTAGRERRTGSDAGAKATAYSGQGA</sequence>
<evidence type="ECO:0000313" key="5">
    <source>
        <dbReference type="EMBL" id="GAA3138767.1"/>
    </source>
</evidence>
<dbReference type="CDD" id="cd03802">
    <property type="entry name" value="GT4_AviGT4-like"/>
    <property type="match status" value="1"/>
</dbReference>
<organism evidence="5 6">
    <name type="scientific">Planomonospora alba</name>
    <dbReference type="NCBI Taxonomy" id="161354"/>
    <lineage>
        <taxon>Bacteria</taxon>
        <taxon>Bacillati</taxon>
        <taxon>Actinomycetota</taxon>
        <taxon>Actinomycetes</taxon>
        <taxon>Streptosporangiales</taxon>
        <taxon>Streptosporangiaceae</taxon>
        <taxon>Planomonospora</taxon>
    </lineage>
</organism>
<dbReference type="Pfam" id="PF13439">
    <property type="entry name" value="Glyco_transf_4"/>
    <property type="match status" value="1"/>
</dbReference>
<evidence type="ECO:0000256" key="1">
    <source>
        <dbReference type="ARBA" id="ARBA00022676"/>
    </source>
</evidence>
<evidence type="ECO:0000256" key="2">
    <source>
        <dbReference type="ARBA" id="ARBA00022679"/>
    </source>
</evidence>
<dbReference type="InterPro" id="IPR028098">
    <property type="entry name" value="Glyco_trans_4-like_N"/>
</dbReference>
<keyword evidence="6" id="KW-1185">Reference proteome</keyword>
<dbReference type="Proteomes" id="UP001500320">
    <property type="component" value="Unassembled WGS sequence"/>
</dbReference>
<comment type="caution">
    <text evidence="5">The sequence shown here is derived from an EMBL/GenBank/DDBJ whole genome shotgun (WGS) entry which is preliminary data.</text>
</comment>
<dbReference type="Pfam" id="PF13692">
    <property type="entry name" value="Glyco_trans_1_4"/>
    <property type="match status" value="1"/>
</dbReference>
<feature type="domain" description="Glycosyltransferase subfamily 4-like N-terminal" evidence="4">
    <location>
        <begin position="38"/>
        <end position="141"/>
    </location>
</feature>
<reference evidence="6" key="1">
    <citation type="journal article" date="2019" name="Int. J. Syst. Evol. Microbiol.">
        <title>The Global Catalogue of Microorganisms (GCM) 10K type strain sequencing project: providing services to taxonomists for standard genome sequencing and annotation.</title>
        <authorList>
            <consortium name="The Broad Institute Genomics Platform"/>
            <consortium name="The Broad Institute Genome Sequencing Center for Infectious Disease"/>
            <person name="Wu L."/>
            <person name="Ma J."/>
        </authorList>
    </citation>
    <scope>NUCLEOTIDE SEQUENCE [LARGE SCALE GENOMIC DNA]</scope>
    <source>
        <strain evidence="6">JCM 9373</strain>
    </source>
</reference>
<gene>
    <name evidence="5" type="ORF">GCM10010466_32250</name>
</gene>
<feature type="region of interest" description="Disordered" evidence="3">
    <location>
        <begin position="364"/>
        <end position="383"/>
    </location>
</feature>
<evidence type="ECO:0000256" key="3">
    <source>
        <dbReference type="SAM" id="MobiDB-lite"/>
    </source>
</evidence>
<protein>
    <submittedName>
        <fullName evidence="5">Glycosyltransferase family 4 protein</fullName>
    </submittedName>
</protein>
<evidence type="ECO:0000313" key="6">
    <source>
        <dbReference type="Proteomes" id="UP001500320"/>
    </source>
</evidence>
<keyword evidence="2" id="KW-0808">Transferase</keyword>
<proteinExistence type="predicted"/>
<dbReference type="PANTHER" id="PTHR12526:SF595">
    <property type="entry name" value="BLL5217 PROTEIN"/>
    <property type="match status" value="1"/>
</dbReference>
<keyword evidence="1" id="KW-0328">Glycosyltransferase</keyword>
<dbReference type="Gene3D" id="3.40.50.2000">
    <property type="entry name" value="Glycogen Phosphorylase B"/>
    <property type="match status" value="2"/>
</dbReference>